<dbReference type="FunFam" id="3.40.50.720:FF:000084">
    <property type="entry name" value="Short-chain dehydrogenase reductase"/>
    <property type="match status" value="1"/>
</dbReference>
<dbReference type="PANTHER" id="PTHR24321:SF8">
    <property type="entry name" value="ESTRADIOL 17-BETA-DEHYDROGENASE 8-RELATED"/>
    <property type="match status" value="1"/>
</dbReference>
<gene>
    <name evidence="4" type="ORF">SAMN05660991_03118</name>
</gene>
<keyword evidence="2" id="KW-0560">Oxidoreductase</keyword>
<keyword evidence="5" id="KW-1185">Reference proteome</keyword>
<dbReference type="AlphaFoldDB" id="A0A1H8UUZ7"/>
<dbReference type="NCBIfam" id="TIGR03971">
    <property type="entry name" value="SDR_subfam_1"/>
    <property type="match status" value="1"/>
</dbReference>
<dbReference type="Pfam" id="PF13561">
    <property type="entry name" value="adh_short_C2"/>
    <property type="match status" value="1"/>
</dbReference>
<evidence type="ECO:0000256" key="3">
    <source>
        <dbReference type="ARBA" id="ARBA00023027"/>
    </source>
</evidence>
<proteinExistence type="inferred from homology"/>
<dbReference type="OrthoDB" id="5173603at2"/>
<dbReference type="Proteomes" id="UP000198960">
    <property type="component" value="Unassembled WGS sequence"/>
</dbReference>
<dbReference type="GO" id="GO:0016491">
    <property type="term" value="F:oxidoreductase activity"/>
    <property type="evidence" value="ECO:0007669"/>
    <property type="project" value="UniProtKB-KW"/>
</dbReference>
<dbReference type="NCBIfam" id="NF009467">
    <property type="entry name" value="PRK12826.1-3"/>
    <property type="match status" value="1"/>
</dbReference>
<name>A0A1H8UUZ7_9ACTN</name>
<dbReference type="RefSeq" id="WP_091945224.1">
    <property type="nucleotide sequence ID" value="NZ_FOEE01000009.1"/>
</dbReference>
<evidence type="ECO:0000256" key="2">
    <source>
        <dbReference type="ARBA" id="ARBA00023002"/>
    </source>
</evidence>
<dbReference type="Gene3D" id="3.40.50.720">
    <property type="entry name" value="NAD(P)-binding Rossmann-like Domain"/>
    <property type="match status" value="1"/>
</dbReference>
<organism evidence="4 5">
    <name type="scientific">Trujillonella endophytica</name>
    <dbReference type="NCBI Taxonomy" id="673521"/>
    <lineage>
        <taxon>Bacteria</taxon>
        <taxon>Bacillati</taxon>
        <taxon>Actinomycetota</taxon>
        <taxon>Actinomycetes</taxon>
        <taxon>Geodermatophilales</taxon>
        <taxon>Geodermatophilaceae</taxon>
        <taxon>Trujillonella</taxon>
    </lineage>
</organism>
<dbReference type="InterPro" id="IPR023985">
    <property type="entry name" value="SDR_subfam_1"/>
</dbReference>
<dbReference type="EMBL" id="FOEE01000009">
    <property type="protein sequence ID" value="SEP06981.1"/>
    <property type="molecule type" value="Genomic_DNA"/>
</dbReference>
<dbReference type="PRINTS" id="PR00080">
    <property type="entry name" value="SDRFAMILY"/>
</dbReference>
<dbReference type="InterPro" id="IPR002347">
    <property type="entry name" value="SDR_fam"/>
</dbReference>
<keyword evidence="3" id="KW-0520">NAD</keyword>
<protein>
    <submittedName>
        <fullName evidence="4">SDR family mycofactocin-dependent oxidoreductase</fullName>
    </submittedName>
</protein>
<dbReference type="PANTHER" id="PTHR24321">
    <property type="entry name" value="DEHYDROGENASES, SHORT CHAIN"/>
    <property type="match status" value="1"/>
</dbReference>
<dbReference type="InterPro" id="IPR036291">
    <property type="entry name" value="NAD(P)-bd_dom_sf"/>
</dbReference>
<comment type="similarity">
    <text evidence="1">Belongs to the short-chain dehydrogenases/reductases (SDR) family.</text>
</comment>
<evidence type="ECO:0000256" key="1">
    <source>
        <dbReference type="ARBA" id="ARBA00006484"/>
    </source>
</evidence>
<sequence>MARLEGTVAFITGIGRGQGRSHALRLAAEGADIIGVDACTDFASVAYPMSTREDLAETVALVEGLDRRIVARVADVRDRSALQAAVDEGVAELGRLDSVVANAGISPGLFRLTTPEEDQQAWDDGIAVNLTGVWNTTQVAIPHLVAGGRGGAIVLTGSTAGLRGMGGGAYGVAKHGVVGIMRGLANDLAPHSIRVNVVHPTAVNTLMATNEAMQGFLATQVDKGVHMRNALPVDMLEPSDISNAVAFLCSDEGRYITGTNLPVDAGFVNRIG</sequence>
<dbReference type="PRINTS" id="PR00081">
    <property type="entry name" value="GDHRDH"/>
</dbReference>
<accession>A0A1H8UUZ7</accession>
<dbReference type="CDD" id="cd05233">
    <property type="entry name" value="SDR_c"/>
    <property type="match status" value="1"/>
</dbReference>
<reference evidence="5" key="1">
    <citation type="submission" date="2016-10" db="EMBL/GenBank/DDBJ databases">
        <authorList>
            <person name="Varghese N."/>
            <person name="Submissions S."/>
        </authorList>
    </citation>
    <scope>NUCLEOTIDE SEQUENCE [LARGE SCALE GENOMIC DNA]</scope>
    <source>
        <strain evidence="5">DSM 45413</strain>
    </source>
</reference>
<dbReference type="SUPFAM" id="SSF51735">
    <property type="entry name" value="NAD(P)-binding Rossmann-fold domains"/>
    <property type="match status" value="1"/>
</dbReference>
<evidence type="ECO:0000313" key="5">
    <source>
        <dbReference type="Proteomes" id="UP000198960"/>
    </source>
</evidence>
<evidence type="ECO:0000313" key="4">
    <source>
        <dbReference type="EMBL" id="SEP06981.1"/>
    </source>
</evidence>
<dbReference type="STRING" id="673521.SAMN05660991_03118"/>